<sequence>MTMLNRLREETREIHEALESKNLAQKIIDHSINHEEYLLLLLQNFQAYRKTEKLLQKYLNFHPFLKAERIKKDLENLGVKNPDFFWDFPFECKDEIEALGIAYVVEGSAMGGMMIGKQIKYCGALHGLPEQYFYNASKENAKGWNKFQKEIRNRDFSEQETQLASQKAIETFRLFEAAFKIERSLSNQ</sequence>
<protein>
    <submittedName>
        <fullName evidence="1">Heme oxygenase</fullName>
    </submittedName>
</protein>
<dbReference type="Gene3D" id="1.20.910.10">
    <property type="entry name" value="Heme oxygenase-like"/>
    <property type="match status" value="1"/>
</dbReference>
<evidence type="ECO:0000313" key="2">
    <source>
        <dbReference type="Proteomes" id="UP000241507"/>
    </source>
</evidence>
<dbReference type="EMBL" id="CP028136">
    <property type="protein sequence ID" value="AVR46862.1"/>
    <property type="molecule type" value="Genomic_DNA"/>
</dbReference>
<dbReference type="GO" id="GO:0004392">
    <property type="term" value="F:heme oxygenase (decyclizing) activity"/>
    <property type="evidence" value="ECO:0007669"/>
    <property type="project" value="InterPro"/>
</dbReference>
<keyword evidence="2" id="KW-1185">Reference proteome</keyword>
<dbReference type="AlphaFoldDB" id="A0A2R3Z9K2"/>
<reference evidence="2" key="1">
    <citation type="submission" date="2018-03" db="EMBL/GenBank/DDBJ databases">
        <title>Gramella fulva sp. nov., isolated from a dry surface of tidal flat.</title>
        <authorList>
            <person name="Hwang S.H."/>
            <person name="Hwang W.M."/>
            <person name="Kang K."/>
            <person name="Ahn T.-Y."/>
        </authorList>
    </citation>
    <scope>NUCLEOTIDE SEQUENCE [LARGE SCALE GENOMIC DNA]</scope>
    <source>
        <strain evidence="2">SH35</strain>
    </source>
</reference>
<dbReference type="OrthoDB" id="114943at2"/>
<proteinExistence type="predicted"/>
<dbReference type="CDD" id="cd19166">
    <property type="entry name" value="HemeO-bac"/>
    <property type="match status" value="1"/>
</dbReference>
<dbReference type="GO" id="GO:0006788">
    <property type="term" value="P:heme oxidation"/>
    <property type="evidence" value="ECO:0007669"/>
    <property type="project" value="InterPro"/>
</dbReference>
<dbReference type="Proteomes" id="UP000241507">
    <property type="component" value="Chromosome"/>
</dbReference>
<dbReference type="KEGG" id="grs:C7S20_17230"/>
<gene>
    <name evidence="1" type="ORF">C7S20_17230</name>
</gene>
<dbReference type="InterPro" id="IPR016084">
    <property type="entry name" value="Haem_Oase-like_multi-hlx"/>
</dbReference>
<dbReference type="SUPFAM" id="SSF48613">
    <property type="entry name" value="Heme oxygenase-like"/>
    <property type="match status" value="1"/>
</dbReference>
<accession>A0A2R3Z9K2</accession>
<name>A0A2R3Z9K2_9FLAO</name>
<dbReference type="Pfam" id="PF01126">
    <property type="entry name" value="Heme_oxygenase"/>
    <property type="match status" value="1"/>
</dbReference>
<dbReference type="InterPro" id="IPR016053">
    <property type="entry name" value="Haem_Oase-like"/>
</dbReference>
<organism evidence="1 2">
    <name type="scientific">Christiangramia fulva</name>
    <dbReference type="NCBI Taxonomy" id="2126553"/>
    <lineage>
        <taxon>Bacteria</taxon>
        <taxon>Pseudomonadati</taxon>
        <taxon>Bacteroidota</taxon>
        <taxon>Flavobacteriia</taxon>
        <taxon>Flavobacteriales</taxon>
        <taxon>Flavobacteriaceae</taxon>
        <taxon>Christiangramia</taxon>
    </lineage>
</organism>
<evidence type="ECO:0000313" key="1">
    <source>
        <dbReference type="EMBL" id="AVR46862.1"/>
    </source>
</evidence>